<feature type="transmembrane region" description="Helical" evidence="1">
    <location>
        <begin position="226"/>
        <end position="249"/>
    </location>
</feature>
<dbReference type="InterPro" id="IPR000620">
    <property type="entry name" value="EamA_dom"/>
</dbReference>
<evidence type="ECO:0000256" key="1">
    <source>
        <dbReference type="SAM" id="Phobius"/>
    </source>
</evidence>
<protein>
    <submittedName>
        <fullName evidence="3">DMT family transporter</fullName>
    </submittedName>
</protein>
<feature type="transmembrane region" description="Helical" evidence="1">
    <location>
        <begin position="61"/>
        <end position="81"/>
    </location>
</feature>
<keyword evidence="1" id="KW-0812">Transmembrane</keyword>
<dbReference type="SUPFAM" id="SSF103481">
    <property type="entry name" value="Multidrug resistance efflux transporter EmrE"/>
    <property type="match status" value="2"/>
</dbReference>
<evidence type="ECO:0000313" key="3">
    <source>
        <dbReference type="EMBL" id="MFC5506165.1"/>
    </source>
</evidence>
<feature type="transmembrane region" description="Helical" evidence="1">
    <location>
        <begin position="256"/>
        <end position="276"/>
    </location>
</feature>
<evidence type="ECO:0000313" key="4">
    <source>
        <dbReference type="Proteomes" id="UP001596060"/>
    </source>
</evidence>
<keyword evidence="1" id="KW-0472">Membrane</keyword>
<feature type="transmembrane region" description="Helical" evidence="1">
    <location>
        <begin position="282"/>
        <end position="299"/>
    </location>
</feature>
<dbReference type="Proteomes" id="UP001596060">
    <property type="component" value="Unassembled WGS sequence"/>
</dbReference>
<keyword evidence="1" id="KW-1133">Transmembrane helix</keyword>
<dbReference type="PANTHER" id="PTHR22911">
    <property type="entry name" value="ACYL-MALONYL CONDENSING ENZYME-RELATED"/>
    <property type="match status" value="1"/>
</dbReference>
<name>A0ABW0P096_9HYPH</name>
<dbReference type="RefSeq" id="WP_245282336.1">
    <property type="nucleotide sequence ID" value="NZ_JBHSLU010000035.1"/>
</dbReference>
<sequence>MPNAPQTEPPPPVLPAAPLPMRRDAPLRGIAFVLLASIFLTSADMVSKLLTQQISPLQVSWLRYCTFTLIMLGIVWRSGGLARLSTQRPTLQVLRGIGLLASSVLFVMALRYMPLADATATGFVAPLFVTALSIPILRETIGWRRWTATLVGFAGVLIVVRPGGAGFQIASLLAVASALSWAFAMIMTRMMSRTESPLTTLAYSALVGLCLLSLAVPFVWTPVTPTVLAMGMFVGLSSTMGHWLIVLAYRHGDASLLAPFSYIQLLWASLFGLFVFSVLPDLWTLVGAVIIAGSGLYTAHRERIKAREAG</sequence>
<feature type="transmembrane region" description="Helical" evidence="1">
    <location>
        <begin position="169"/>
        <end position="188"/>
    </location>
</feature>
<gene>
    <name evidence="3" type="ORF">ACFPN9_12950</name>
</gene>
<feature type="transmembrane region" description="Helical" evidence="1">
    <location>
        <begin position="29"/>
        <end position="49"/>
    </location>
</feature>
<comment type="caution">
    <text evidence="3">The sequence shown here is derived from an EMBL/GenBank/DDBJ whole genome shotgun (WGS) entry which is preliminary data.</text>
</comment>
<proteinExistence type="predicted"/>
<evidence type="ECO:0000259" key="2">
    <source>
        <dbReference type="Pfam" id="PF00892"/>
    </source>
</evidence>
<reference evidence="4" key="1">
    <citation type="journal article" date="2019" name="Int. J. Syst. Evol. Microbiol.">
        <title>The Global Catalogue of Microorganisms (GCM) 10K type strain sequencing project: providing services to taxonomists for standard genome sequencing and annotation.</title>
        <authorList>
            <consortium name="The Broad Institute Genomics Platform"/>
            <consortium name="The Broad Institute Genome Sequencing Center for Infectious Disease"/>
            <person name="Wu L."/>
            <person name="Ma J."/>
        </authorList>
    </citation>
    <scope>NUCLEOTIDE SEQUENCE [LARGE SCALE GENOMIC DNA]</scope>
    <source>
        <strain evidence="4">CCUG 43117</strain>
    </source>
</reference>
<organism evidence="3 4">
    <name type="scientific">Bosea massiliensis</name>
    <dbReference type="NCBI Taxonomy" id="151419"/>
    <lineage>
        <taxon>Bacteria</taxon>
        <taxon>Pseudomonadati</taxon>
        <taxon>Pseudomonadota</taxon>
        <taxon>Alphaproteobacteria</taxon>
        <taxon>Hyphomicrobiales</taxon>
        <taxon>Boseaceae</taxon>
        <taxon>Bosea</taxon>
    </lineage>
</organism>
<feature type="transmembrane region" description="Helical" evidence="1">
    <location>
        <begin position="146"/>
        <end position="163"/>
    </location>
</feature>
<dbReference type="PANTHER" id="PTHR22911:SF103">
    <property type="entry name" value="BLR2811 PROTEIN"/>
    <property type="match status" value="1"/>
</dbReference>
<accession>A0ABW0P096</accession>
<keyword evidence="4" id="KW-1185">Reference proteome</keyword>
<dbReference type="Pfam" id="PF00892">
    <property type="entry name" value="EamA"/>
    <property type="match status" value="2"/>
</dbReference>
<feature type="transmembrane region" description="Helical" evidence="1">
    <location>
        <begin position="93"/>
        <end position="112"/>
    </location>
</feature>
<dbReference type="EMBL" id="JBHSLU010000035">
    <property type="protein sequence ID" value="MFC5506165.1"/>
    <property type="molecule type" value="Genomic_DNA"/>
</dbReference>
<feature type="transmembrane region" description="Helical" evidence="1">
    <location>
        <begin position="118"/>
        <end position="137"/>
    </location>
</feature>
<dbReference type="InterPro" id="IPR037185">
    <property type="entry name" value="EmrE-like"/>
</dbReference>
<feature type="domain" description="EamA" evidence="2">
    <location>
        <begin position="169"/>
        <end position="293"/>
    </location>
</feature>
<feature type="transmembrane region" description="Helical" evidence="1">
    <location>
        <begin position="200"/>
        <end position="220"/>
    </location>
</feature>
<feature type="domain" description="EamA" evidence="2">
    <location>
        <begin position="28"/>
        <end position="160"/>
    </location>
</feature>